<keyword evidence="8" id="KW-1185">Reference proteome</keyword>
<dbReference type="Pfam" id="PF00440">
    <property type="entry name" value="TetR_N"/>
    <property type="match status" value="1"/>
</dbReference>
<dbReference type="PROSITE" id="PS01081">
    <property type="entry name" value="HTH_TETR_1"/>
    <property type="match status" value="1"/>
</dbReference>
<evidence type="ECO:0000256" key="1">
    <source>
        <dbReference type="ARBA" id="ARBA00022491"/>
    </source>
</evidence>
<dbReference type="InterPro" id="IPR009057">
    <property type="entry name" value="Homeodomain-like_sf"/>
</dbReference>
<evidence type="ECO:0000256" key="3">
    <source>
        <dbReference type="ARBA" id="ARBA00023125"/>
    </source>
</evidence>
<name>A0A5E4YKQ0_9BURK</name>
<dbReference type="PANTHER" id="PTHR30055:SF234">
    <property type="entry name" value="HTH-TYPE TRANSCRIPTIONAL REGULATOR BETI"/>
    <property type="match status" value="1"/>
</dbReference>
<evidence type="ECO:0000259" key="6">
    <source>
        <dbReference type="PROSITE" id="PS50977"/>
    </source>
</evidence>
<dbReference type="InterPro" id="IPR013572">
    <property type="entry name" value="Tscrpt_reg_MAATS_C"/>
</dbReference>
<keyword evidence="2" id="KW-0805">Transcription regulation</keyword>
<dbReference type="InterPro" id="IPR001647">
    <property type="entry name" value="HTH_TetR"/>
</dbReference>
<evidence type="ECO:0000256" key="2">
    <source>
        <dbReference type="ARBA" id="ARBA00023015"/>
    </source>
</evidence>
<evidence type="ECO:0000256" key="4">
    <source>
        <dbReference type="ARBA" id="ARBA00023163"/>
    </source>
</evidence>
<keyword evidence="1" id="KW-0678">Repressor</keyword>
<feature type="DNA-binding region" description="H-T-H motif" evidence="5">
    <location>
        <begin position="33"/>
        <end position="52"/>
    </location>
</feature>
<dbReference type="AlphaFoldDB" id="A0A5E4YKQ0"/>
<dbReference type="RefSeq" id="WP_191629182.1">
    <property type="nucleotide sequence ID" value="NZ_CABPRZ010000025.1"/>
</dbReference>
<evidence type="ECO:0000313" key="7">
    <source>
        <dbReference type="EMBL" id="VVE49426.1"/>
    </source>
</evidence>
<gene>
    <name evidence="7" type="ORF">PTE30175_04498</name>
</gene>
<organism evidence="7 8">
    <name type="scientific">Pandoraea terrae</name>
    <dbReference type="NCBI Taxonomy" id="1537710"/>
    <lineage>
        <taxon>Bacteria</taxon>
        <taxon>Pseudomonadati</taxon>
        <taxon>Pseudomonadota</taxon>
        <taxon>Betaproteobacteria</taxon>
        <taxon>Burkholderiales</taxon>
        <taxon>Burkholderiaceae</taxon>
        <taxon>Pandoraea</taxon>
    </lineage>
</organism>
<dbReference type="SUPFAM" id="SSF46689">
    <property type="entry name" value="Homeodomain-like"/>
    <property type="match status" value="1"/>
</dbReference>
<sequence length="233" mass="24226">MARRTHAEAARTRERILCAARTVFCATGYTGATLDDIAVAAGVTRGAVYGHFANKRELMAAVCASAVHAFEAIFAGDASAAPLEMLRQAARTLFERVASDPELRHVAAPLFKWGEAHGADIVRAQRRALSGRLREFASACLARACVPSSHVPMAAIAFEAFCFGVIENWLFEPGFDLGGQASALSAGALAVVAPYARDPVPGAVTAVAAACLSASRPMVYQTPGAGNAVPPAA</sequence>
<protein>
    <submittedName>
        <fullName evidence="7">TetR family transcriptional regulator</fullName>
    </submittedName>
</protein>
<dbReference type="Proteomes" id="UP000414233">
    <property type="component" value="Unassembled WGS sequence"/>
</dbReference>
<feature type="domain" description="HTH tetR-type" evidence="6">
    <location>
        <begin position="10"/>
        <end position="70"/>
    </location>
</feature>
<accession>A0A5E4YKQ0</accession>
<dbReference type="EMBL" id="CABPRZ010000025">
    <property type="protein sequence ID" value="VVE49426.1"/>
    <property type="molecule type" value="Genomic_DNA"/>
</dbReference>
<dbReference type="PANTHER" id="PTHR30055">
    <property type="entry name" value="HTH-TYPE TRANSCRIPTIONAL REGULATOR RUTR"/>
    <property type="match status" value="1"/>
</dbReference>
<dbReference type="Gene3D" id="1.10.357.10">
    <property type="entry name" value="Tetracycline Repressor, domain 2"/>
    <property type="match status" value="1"/>
</dbReference>
<evidence type="ECO:0000256" key="5">
    <source>
        <dbReference type="PROSITE-ProRule" id="PRU00335"/>
    </source>
</evidence>
<dbReference type="InterPro" id="IPR023772">
    <property type="entry name" value="DNA-bd_HTH_TetR-type_CS"/>
</dbReference>
<keyword evidence="3 5" id="KW-0238">DNA-binding</keyword>
<reference evidence="7 8" key="1">
    <citation type="submission" date="2019-08" db="EMBL/GenBank/DDBJ databases">
        <authorList>
            <person name="Peeters C."/>
        </authorList>
    </citation>
    <scope>NUCLEOTIDE SEQUENCE [LARGE SCALE GENOMIC DNA]</scope>
    <source>
        <strain evidence="7 8">LMG 30175</strain>
    </source>
</reference>
<dbReference type="PROSITE" id="PS50977">
    <property type="entry name" value="HTH_TETR_2"/>
    <property type="match status" value="1"/>
</dbReference>
<keyword evidence="4" id="KW-0804">Transcription</keyword>
<dbReference type="GO" id="GO:0003700">
    <property type="term" value="F:DNA-binding transcription factor activity"/>
    <property type="evidence" value="ECO:0007669"/>
    <property type="project" value="TreeGrafter"/>
</dbReference>
<dbReference type="PRINTS" id="PR00455">
    <property type="entry name" value="HTHTETR"/>
</dbReference>
<proteinExistence type="predicted"/>
<dbReference type="Pfam" id="PF08361">
    <property type="entry name" value="TetR_C_2"/>
    <property type="match status" value="1"/>
</dbReference>
<dbReference type="InterPro" id="IPR050109">
    <property type="entry name" value="HTH-type_TetR-like_transc_reg"/>
</dbReference>
<dbReference type="GO" id="GO:0000976">
    <property type="term" value="F:transcription cis-regulatory region binding"/>
    <property type="evidence" value="ECO:0007669"/>
    <property type="project" value="TreeGrafter"/>
</dbReference>
<evidence type="ECO:0000313" key="8">
    <source>
        <dbReference type="Proteomes" id="UP000414233"/>
    </source>
</evidence>